<reference evidence="2 3" key="1">
    <citation type="submission" date="2020-06" db="EMBL/GenBank/DDBJ databases">
        <title>Genome mining for natural products.</title>
        <authorList>
            <person name="Zhang B."/>
            <person name="Shi J."/>
            <person name="Ge H."/>
        </authorList>
    </citation>
    <scope>NUCLEOTIDE SEQUENCE [LARGE SCALE GENOMIC DNA]</scope>
    <source>
        <strain evidence="2 3">NA02069</strain>
    </source>
</reference>
<dbReference type="InterPro" id="IPR036457">
    <property type="entry name" value="PPM-type-like_dom_sf"/>
</dbReference>
<sequence length="253" mass="27575">MRHYATAQNIGGRSAQCDATAVRSGDGGVRAFALLDGIGSSAEVDEWTRRAAVQLDTAAARHGDAEAGLRAVYNRYAADPDRQDPYLRRYMPSAAAVVAVTRPGQPLTLAWCGDSRAYLLERGIVRRLTEDHNLRRVYPPTATFPDGGNRNVITSYLGSPATDEDARNEYNHPAIETGTVQLAGTARLLLASDGAYEPHEEAGHDLYVELDDDPLTRTVRDFVDLAVDTARKARPAEEHHYVDNATALVANLF</sequence>
<evidence type="ECO:0000313" key="2">
    <source>
        <dbReference type="EMBL" id="QKZ15982.1"/>
    </source>
</evidence>
<dbReference type="Pfam" id="PF00481">
    <property type="entry name" value="PP2C"/>
    <property type="match status" value="1"/>
</dbReference>
<dbReference type="InterPro" id="IPR001932">
    <property type="entry name" value="PPM-type_phosphatase-like_dom"/>
</dbReference>
<evidence type="ECO:0000259" key="1">
    <source>
        <dbReference type="PROSITE" id="PS51746"/>
    </source>
</evidence>
<organism evidence="2 3">
    <name type="scientific">Streptomyces chartreusis</name>
    <dbReference type="NCBI Taxonomy" id="1969"/>
    <lineage>
        <taxon>Bacteria</taxon>
        <taxon>Bacillati</taxon>
        <taxon>Actinomycetota</taxon>
        <taxon>Actinomycetes</taxon>
        <taxon>Kitasatosporales</taxon>
        <taxon>Streptomycetaceae</taxon>
        <taxon>Streptomyces</taxon>
    </lineage>
</organism>
<dbReference type="Gene3D" id="3.60.40.10">
    <property type="entry name" value="PPM-type phosphatase domain"/>
    <property type="match status" value="1"/>
</dbReference>
<dbReference type="PROSITE" id="PS51746">
    <property type="entry name" value="PPM_2"/>
    <property type="match status" value="1"/>
</dbReference>
<name>A0A7I0Y901_STRCX</name>
<dbReference type="Proteomes" id="UP000509418">
    <property type="component" value="Chromosome"/>
</dbReference>
<feature type="domain" description="PPM-type phosphatase" evidence="1">
    <location>
        <begin position="2"/>
        <end position="252"/>
    </location>
</feature>
<evidence type="ECO:0000313" key="3">
    <source>
        <dbReference type="Proteomes" id="UP000509418"/>
    </source>
</evidence>
<accession>A0A7I0Y901</accession>
<dbReference type="AlphaFoldDB" id="A0A7I0Y901"/>
<dbReference type="RefSeq" id="WP_176573697.1">
    <property type="nucleotide sequence ID" value="NZ_CBDRGH010000022.1"/>
</dbReference>
<proteinExistence type="predicted"/>
<dbReference type="EMBL" id="CP056041">
    <property type="protein sequence ID" value="QKZ15982.1"/>
    <property type="molecule type" value="Genomic_DNA"/>
</dbReference>
<protein>
    <submittedName>
        <fullName evidence="2">Mucin-2</fullName>
    </submittedName>
</protein>
<dbReference type="SUPFAM" id="SSF81606">
    <property type="entry name" value="PP2C-like"/>
    <property type="match status" value="1"/>
</dbReference>
<dbReference type="SMART" id="SM00332">
    <property type="entry name" value="PP2Cc"/>
    <property type="match status" value="1"/>
</dbReference>
<gene>
    <name evidence="2" type="ORF">HUT05_00305</name>
</gene>
<keyword evidence="3" id="KW-1185">Reference proteome</keyword>